<feature type="compositionally biased region" description="Polar residues" evidence="1">
    <location>
        <begin position="41"/>
        <end position="51"/>
    </location>
</feature>
<reference evidence="2" key="1">
    <citation type="submission" date="2019-11" db="EMBL/GenBank/DDBJ databases">
        <title>Bipolaris sorokiniana Genome sequencing.</title>
        <authorList>
            <person name="Wang H."/>
        </authorList>
    </citation>
    <scope>NUCLEOTIDE SEQUENCE</scope>
</reference>
<evidence type="ECO:0000313" key="3">
    <source>
        <dbReference type="Proteomes" id="UP000624244"/>
    </source>
</evidence>
<evidence type="ECO:0000256" key="1">
    <source>
        <dbReference type="SAM" id="MobiDB-lite"/>
    </source>
</evidence>
<comment type="caution">
    <text evidence="2">The sequence shown here is derived from an EMBL/GenBank/DDBJ whole genome shotgun (WGS) entry which is preliminary data.</text>
</comment>
<evidence type="ECO:0000313" key="2">
    <source>
        <dbReference type="EMBL" id="KAF5849797.1"/>
    </source>
</evidence>
<feature type="region of interest" description="Disordered" evidence="1">
    <location>
        <begin position="38"/>
        <end position="74"/>
    </location>
</feature>
<dbReference type="AlphaFoldDB" id="A0A8H6DVU5"/>
<gene>
    <name evidence="2" type="ORF">GGP41_005272</name>
</gene>
<dbReference type="EMBL" id="WNKQ01000008">
    <property type="protein sequence ID" value="KAF5849797.1"/>
    <property type="molecule type" value="Genomic_DNA"/>
</dbReference>
<proteinExistence type="predicted"/>
<protein>
    <submittedName>
        <fullName evidence="2">Uncharacterized protein</fullName>
    </submittedName>
</protein>
<sequence>MAADQLPPKENTMQLAEILSDLVSLRVCDPAAALALVSARPDSSPSTTAQGATAAAEPNTASMIQQDESDPDLKRAKDLLKLHFEVKEAQKRGELSRGLEEARAMVERAVGG</sequence>
<organism evidence="2 3">
    <name type="scientific">Cochliobolus sativus</name>
    <name type="common">Common root rot and spot blotch fungus</name>
    <name type="synonym">Bipolaris sorokiniana</name>
    <dbReference type="NCBI Taxonomy" id="45130"/>
    <lineage>
        <taxon>Eukaryota</taxon>
        <taxon>Fungi</taxon>
        <taxon>Dikarya</taxon>
        <taxon>Ascomycota</taxon>
        <taxon>Pezizomycotina</taxon>
        <taxon>Dothideomycetes</taxon>
        <taxon>Pleosporomycetidae</taxon>
        <taxon>Pleosporales</taxon>
        <taxon>Pleosporineae</taxon>
        <taxon>Pleosporaceae</taxon>
        <taxon>Bipolaris</taxon>
    </lineage>
</organism>
<name>A0A8H6DVU5_COCSA</name>
<accession>A0A8H6DVU5</accession>
<dbReference type="Proteomes" id="UP000624244">
    <property type="component" value="Unassembled WGS sequence"/>
</dbReference>